<name>A0ABP7SKY6_9SPHN</name>
<gene>
    <name evidence="1" type="ORF">GCM10022280_09170</name>
</gene>
<reference evidence="2" key="1">
    <citation type="journal article" date="2019" name="Int. J. Syst. Evol. Microbiol.">
        <title>The Global Catalogue of Microorganisms (GCM) 10K type strain sequencing project: providing services to taxonomists for standard genome sequencing and annotation.</title>
        <authorList>
            <consortium name="The Broad Institute Genomics Platform"/>
            <consortium name="The Broad Institute Genome Sequencing Center for Infectious Disease"/>
            <person name="Wu L."/>
            <person name="Ma J."/>
        </authorList>
    </citation>
    <scope>NUCLEOTIDE SEQUENCE [LARGE SCALE GENOMIC DNA]</scope>
    <source>
        <strain evidence="2">JCM 17563</strain>
    </source>
</reference>
<accession>A0ABP7SKY6</accession>
<protein>
    <submittedName>
        <fullName evidence="1">Uncharacterized protein</fullName>
    </submittedName>
</protein>
<evidence type="ECO:0000313" key="2">
    <source>
        <dbReference type="Proteomes" id="UP001500235"/>
    </source>
</evidence>
<dbReference type="EMBL" id="BAABBQ010000001">
    <property type="protein sequence ID" value="GAA4013191.1"/>
    <property type="molecule type" value="Genomic_DNA"/>
</dbReference>
<comment type="caution">
    <text evidence="1">The sequence shown here is derived from an EMBL/GenBank/DDBJ whole genome shotgun (WGS) entry which is preliminary data.</text>
</comment>
<keyword evidence="2" id="KW-1185">Reference proteome</keyword>
<sequence length="122" mass="13616">MGTALWGRTQIFVPDARPTSHGLSWIANALSRTGEILALGCYYIRSSLQARMVGTCGDNLWVQKGKAPSGSWSEDWKGVEKVGNPLTLPPVFIQGDWNDLQPTQLQLGPLRRARPRDNRAWR</sequence>
<evidence type="ECO:0000313" key="1">
    <source>
        <dbReference type="EMBL" id="GAA4013191.1"/>
    </source>
</evidence>
<organism evidence="1 2">
    <name type="scientific">Sphingomonas swuensis</name>
    <dbReference type="NCBI Taxonomy" id="977800"/>
    <lineage>
        <taxon>Bacteria</taxon>
        <taxon>Pseudomonadati</taxon>
        <taxon>Pseudomonadota</taxon>
        <taxon>Alphaproteobacteria</taxon>
        <taxon>Sphingomonadales</taxon>
        <taxon>Sphingomonadaceae</taxon>
        <taxon>Sphingomonas</taxon>
    </lineage>
</organism>
<proteinExistence type="predicted"/>
<dbReference type="Proteomes" id="UP001500235">
    <property type="component" value="Unassembled WGS sequence"/>
</dbReference>